<proteinExistence type="inferred from homology"/>
<dbReference type="Proteomes" id="UP000319148">
    <property type="component" value="Unassembled WGS sequence"/>
</dbReference>
<evidence type="ECO:0000313" key="6">
    <source>
        <dbReference type="Proteomes" id="UP000319148"/>
    </source>
</evidence>
<dbReference type="GO" id="GO:0005829">
    <property type="term" value="C:cytosol"/>
    <property type="evidence" value="ECO:0007669"/>
    <property type="project" value="TreeGrafter"/>
</dbReference>
<sequence>MADVVFPGDANHHGTLFGGIGLAQMDKVAFIAAARHGRVDFVTASCEHIDFEAPVNVGDIVELVGKIVRVGRRSLSVEVDMVAEGPLSGERRHCSRGIFNMVAVGPHLARIGGVLPPMAEPAAPVPGQTTALAEIVFPEKTSHYGSLYGGNALAAMGKAAFIAASRHCRRTVVLAGTHRVDFTSQIQNGEVMITVPRIIGTGERSIRVVVELWAENLHADERRLCGSGTFTMVALSSPHRGEDNGD</sequence>
<feature type="domain" description="HotDog ACOT-type" evidence="4">
    <location>
        <begin position="1"/>
        <end position="107"/>
    </location>
</feature>
<name>A0A501PRV4_9PROT</name>
<dbReference type="Pfam" id="PF03061">
    <property type="entry name" value="4HBT"/>
    <property type="match status" value="2"/>
</dbReference>
<gene>
    <name evidence="5" type="ORF">FIV46_03720</name>
</gene>
<keyword evidence="2 3" id="KW-0378">Hydrolase</keyword>
<dbReference type="OrthoDB" id="9801856at2"/>
<dbReference type="EMBL" id="VFIY01000004">
    <property type="protein sequence ID" value="TPD63269.1"/>
    <property type="molecule type" value="Genomic_DNA"/>
</dbReference>
<evidence type="ECO:0000313" key="5">
    <source>
        <dbReference type="EMBL" id="TPD63269.1"/>
    </source>
</evidence>
<organism evidence="5 6">
    <name type="scientific">Emcibacter nanhaiensis</name>
    <dbReference type="NCBI Taxonomy" id="1505037"/>
    <lineage>
        <taxon>Bacteria</taxon>
        <taxon>Pseudomonadati</taxon>
        <taxon>Pseudomonadota</taxon>
        <taxon>Alphaproteobacteria</taxon>
        <taxon>Emcibacterales</taxon>
        <taxon>Emcibacteraceae</taxon>
        <taxon>Emcibacter</taxon>
    </lineage>
</organism>
<protein>
    <submittedName>
        <fullName evidence="5">Acyl-CoA thioesterase</fullName>
    </submittedName>
</protein>
<dbReference type="InterPro" id="IPR006683">
    <property type="entry name" value="Thioestr_dom"/>
</dbReference>
<dbReference type="PROSITE" id="PS51770">
    <property type="entry name" value="HOTDOG_ACOT"/>
    <property type="match status" value="2"/>
</dbReference>
<dbReference type="CDD" id="cd03442">
    <property type="entry name" value="BFIT_BACH"/>
    <property type="match status" value="2"/>
</dbReference>
<dbReference type="Gene3D" id="3.10.129.10">
    <property type="entry name" value="Hotdog Thioesterase"/>
    <property type="match status" value="2"/>
</dbReference>
<dbReference type="SUPFAM" id="SSF54637">
    <property type="entry name" value="Thioesterase/thiol ester dehydrase-isomerase"/>
    <property type="match status" value="2"/>
</dbReference>
<evidence type="ECO:0000256" key="3">
    <source>
        <dbReference type="PROSITE-ProRule" id="PRU01106"/>
    </source>
</evidence>
<dbReference type="InterPro" id="IPR029069">
    <property type="entry name" value="HotDog_dom_sf"/>
</dbReference>
<dbReference type="PANTHER" id="PTHR11049:SF24">
    <property type="entry name" value="CYTOSOLIC ACYL COENZYME A THIOESTER HYDROLASE"/>
    <property type="match status" value="1"/>
</dbReference>
<accession>A0A501PRV4</accession>
<comment type="caution">
    <text evidence="5">The sequence shown here is derived from an EMBL/GenBank/DDBJ whole genome shotgun (WGS) entry which is preliminary data.</text>
</comment>
<dbReference type="InterPro" id="IPR040170">
    <property type="entry name" value="Cytosol_ACT"/>
</dbReference>
<evidence type="ECO:0000256" key="2">
    <source>
        <dbReference type="ARBA" id="ARBA00022801"/>
    </source>
</evidence>
<evidence type="ECO:0000256" key="1">
    <source>
        <dbReference type="ARBA" id="ARBA00010458"/>
    </source>
</evidence>
<keyword evidence="6" id="KW-1185">Reference proteome</keyword>
<evidence type="ECO:0000259" key="4">
    <source>
        <dbReference type="PROSITE" id="PS51770"/>
    </source>
</evidence>
<dbReference type="GO" id="GO:0052816">
    <property type="term" value="F:long-chain fatty acyl-CoA hydrolase activity"/>
    <property type="evidence" value="ECO:0007669"/>
    <property type="project" value="TreeGrafter"/>
</dbReference>
<reference evidence="6" key="1">
    <citation type="submission" date="2019-06" db="EMBL/GenBank/DDBJ databases">
        <title>The complete genome of Emcibacter congregatus ZYLT.</title>
        <authorList>
            <person name="Zhao Z."/>
        </authorList>
    </citation>
    <scope>NUCLEOTIDE SEQUENCE [LARGE SCALE GENOMIC DNA]</scope>
    <source>
        <strain evidence="6">MCCC 1A06723</strain>
    </source>
</reference>
<dbReference type="AlphaFoldDB" id="A0A501PRV4"/>
<dbReference type="GO" id="GO:0006637">
    <property type="term" value="P:acyl-CoA metabolic process"/>
    <property type="evidence" value="ECO:0007669"/>
    <property type="project" value="TreeGrafter"/>
</dbReference>
<dbReference type="GO" id="GO:0009062">
    <property type="term" value="P:fatty acid catabolic process"/>
    <property type="evidence" value="ECO:0007669"/>
    <property type="project" value="TreeGrafter"/>
</dbReference>
<dbReference type="InterPro" id="IPR033120">
    <property type="entry name" value="HOTDOG_ACOT"/>
</dbReference>
<comment type="similarity">
    <text evidence="1">Belongs to the acyl coenzyme A hydrolase family.</text>
</comment>
<dbReference type="PANTHER" id="PTHR11049">
    <property type="entry name" value="ACYL COENZYME A THIOESTER HYDROLASE"/>
    <property type="match status" value="1"/>
</dbReference>
<feature type="domain" description="HotDog ACOT-type" evidence="4">
    <location>
        <begin position="126"/>
        <end position="238"/>
    </location>
</feature>